<keyword evidence="3" id="KW-1185">Reference proteome</keyword>
<dbReference type="InterPro" id="IPR053164">
    <property type="entry name" value="IS1016-like_transposase"/>
</dbReference>
<accession>A0A1C7MWK1</accession>
<dbReference type="PANTHER" id="PTHR47163:SF2">
    <property type="entry name" value="SI:DKEY-17M8.2"/>
    <property type="match status" value="1"/>
</dbReference>
<dbReference type="InterPro" id="IPR024445">
    <property type="entry name" value="Tnp_ISXO2-like"/>
</dbReference>
<protein>
    <recommendedName>
        <fullName evidence="1">ISXO2-like transposase domain-containing protein</fullName>
    </recommendedName>
</protein>
<feature type="domain" description="ISXO2-like transposase" evidence="1">
    <location>
        <begin position="98"/>
        <end position="222"/>
    </location>
</feature>
<dbReference type="STRING" id="101091.A0A1C7MWK1"/>
<dbReference type="OrthoDB" id="5598606at2759"/>
<dbReference type="InParanoid" id="A0A1C7MWK1"/>
<dbReference type="SMART" id="SM01126">
    <property type="entry name" value="DDE_Tnp_IS1595"/>
    <property type="match status" value="1"/>
</dbReference>
<comment type="caution">
    <text evidence="2">The sequence shown here is derived from an EMBL/GenBank/DDBJ whole genome shotgun (WGS) entry which is preliminary data.</text>
</comment>
<organism evidence="2 3">
    <name type="scientific">Choanephora cucurbitarum</name>
    <dbReference type="NCBI Taxonomy" id="101091"/>
    <lineage>
        <taxon>Eukaryota</taxon>
        <taxon>Fungi</taxon>
        <taxon>Fungi incertae sedis</taxon>
        <taxon>Mucoromycota</taxon>
        <taxon>Mucoromycotina</taxon>
        <taxon>Mucoromycetes</taxon>
        <taxon>Mucorales</taxon>
        <taxon>Mucorineae</taxon>
        <taxon>Choanephoraceae</taxon>
        <taxon>Choanephoroideae</taxon>
        <taxon>Choanephora</taxon>
    </lineage>
</organism>
<dbReference type="Pfam" id="PF12762">
    <property type="entry name" value="DDE_Tnp_IS1595"/>
    <property type="match status" value="1"/>
</dbReference>
<evidence type="ECO:0000259" key="1">
    <source>
        <dbReference type="SMART" id="SM01126"/>
    </source>
</evidence>
<dbReference type="PANTHER" id="PTHR47163">
    <property type="entry name" value="DDE_TNP_IS1595 DOMAIN-CONTAINING PROTEIN"/>
    <property type="match status" value="1"/>
</dbReference>
<dbReference type="Proteomes" id="UP000093000">
    <property type="component" value="Unassembled WGS sequence"/>
</dbReference>
<dbReference type="EMBL" id="LUGH01001379">
    <property type="protein sequence ID" value="OBZ81182.1"/>
    <property type="molecule type" value="Genomic_DNA"/>
</dbReference>
<proteinExistence type="predicted"/>
<reference evidence="2 3" key="1">
    <citation type="submission" date="2016-03" db="EMBL/GenBank/DDBJ databases">
        <title>Choanephora cucurbitarum.</title>
        <authorList>
            <person name="Min B."/>
            <person name="Park H."/>
            <person name="Park J.-H."/>
            <person name="Shin H.-D."/>
            <person name="Choi I.-G."/>
        </authorList>
    </citation>
    <scope>NUCLEOTIDE SEQUENCE [LARGE SCALE GENOMIC DNA]</scope>
    <source>
        <strain evidence="2 3">KUS-F28377</strain>
    </source>
</reference>
<evidence type="ECO:0000313" key="3">
    <source>
        <dbReference type="Proteomes" id="UP000093000"/>
    </source>
</evidence>
<evidence type="ECO:0000313" key="2">
    <source>
        <dbReference type="EMBL" id="OBZ81182.1"/>
    </source>
</evidence>
<dbReference type="AlphaFoldDB" id="A0A1C7MWK1"/>
<name>A0A1C7MWK1_9FUNG</name>
<sequence length="268" mass="31510">MYFDDRRYPRWRCNGLIIARITREKCCNGKEMAAKKNSFFEGRRLNEAEVMRFLYGWALKMRNDMLCAFVGASPDTIRDLLRDWYQIIQEDIRHDDVEIGGPGVIVELDESKFGTRKYIHGRRVDGVWVFGSTERTDQRKCFLVTVPDRSARTLLDVIEKHVLPGSIIHTDCWKAYERIEELGRNYSHFTVNHSVEYVTDGGVHTNTIEGSKIYEFISFTNNPIGTWHGIKINATPRQRNENSMPWMLLRFIWMRKHYGDIWGGMNEF</sequence>
<gene>
    <name evidence="2" type="ORF">A0J61_10770</name>
</gene>